<dbReference type="InterPro" id="IPR011701">
    <property type="entry name" value="MFS"/>
</dbReference>
<feature type="transmembrane region" description="Helical" evidence="7">
    <location>
        <begin position="356"/>
        <end position="376"/>
    </location>
</feature>
<dbReference type="Gene3D" id="1.20.1250.20">
    <property type="entry name" value="MFS general substrate transporter like domains"/>
    <property type="match status" value="2"/>
</dbReference>
<dbReference type="GO" id="GO:0022857">
    <property type="term" value="F:transmembrane transporter activity"/>
    <property type="evidence" value="ECO:0007669"/>
    <property type="project" value="InterPro"/>
</dbReference>
<gene>
    <name evidence="10" type="ORF">LY90DRAFT_509307</name>
</gene>
<evidence type="ECO:0000256" key="7">
    <source>
        <dbReference type="SAM" id="Phobius"/>
    </source>
</evidence>
<dbReference type="EMBL" id="MCOG01000109">
    <property type="protein sequence ID" value="ORY46159.1"/>
    <property type="molecule type" value="Genomic_DNA"/>
</dbReference>
<keyword evidence="5 7" id="KW-1133">Transmembrane helix</keyword>
<feature type="transmembrane region" description="Helical" evidence="7">
    <location>
        <begin position="155"/>
        <end position="177"/>
    </location>
</feature>
<reference evidence="10 11" key="1">
    <citation type="submission" date="2016-08" db="EMBL/GenBank/DDBJ databases">
        <title>A Parts List for Fungal Cellulosomes Revealed by Comparative Genomics.</title>
        <authorList>
            <consortium name="DOE Joint Genome Institute"/>
            <person name="Haitjema C.H."/>
            <person name="Gilmore S.P."/>
            <person name="Henske J.K."/>
            <person name="Solomon K.V."/>
            <person name="De Groot R."/>
            <person name="Kuo A."/>
            <person name="Mondo S.J."/>
            <person name="Salamov A.A."/>
            <person name="Labutti K."/>
            <person name="Zhao Z."/>
            <person name="Chiniquy J."/>
            <person name="Barry K."/>
            <person name="Brewer H.M."/>
            <person name="Purvine S.O."/>
            <person name="Wright A.T."/>
            <person name="Boxma B."/>
            <person name="Van Alen T."/>
            <person name="Hackstein J.H."/>
            <person name="Baker S.E."/>
            <person name="Grigoriev I.V."/>
            <person name="O'Malley M.A."/>
        </authorList>
    </citation>
    <scope>NUCLEOTIDE SEQUENCE [LARGE SCALE GENOMIC DNA]</scope>
    <source>
        <strain evidence="10 11">G1</strain>
    </source>
</reference>
<feature type="transmembrane region" description="Helical" evidence="7">
    <location>
        <begin position="238"/>
        <end position="257"/>
    </location>
</feature>
<keyword evidence="3" id="KW-0813">Transport</keyword>
<feature type="signal peptide" evidence="8">
    <location>
        <begin position="1"/>
        <end position="17"/>
    </location>
</feature>
<evidence type="ECO:0000256" key="8">
    <source>
        <dbReference type="SAM" id="SignalP"/>
    </source>
</evidence>
<evidence type="ECO:0000256" key="6">
    <source>
        <dbReference type="ARBA" id="ARBA00023136"/>
    </source>
</evidence>
<dbReference type="GO" id="GO:0016020">
    <property type="term" value="C:membrane"/>
    <property type="evidence" value="ECO:0007669"/>
    <property type="project" value="TreeGrafter"/>
</dbReference>
<feature type="transmembrane region" description="Helical" evidence="7">
    <location>
        <begin position="123"/>
        <end position="143"/>
    </location>
</feature>
<accession>A0A1Y2CGK8</accession>
<sequence>MFLLAVLYIAFIGLGLPDSIFGTVWPAIYKEWNLPISLGSFIITIVYCGTMVSSLMSAKVIKRFGTGNVIAFSMALTTVSILAFSYSKNFLMLCLCAIPLGLGAGSIDTALNNYVSINYEAHHINFLHSFYGVGVVVSPYIFSSVLKKEGGWRKGYLIMCIILAVITTILFTTLFLWKKKESKLTEEDIEDLPIKKIVKIKGVLTLLVLFVGSCAIEVSCSSYGSTYLVETKNIADETAASIIIFYYLSFALGRFITGLIAHKLGSKKIVFLGELILGAGILFIIFSKSLILAGLGLSLIGFGNDPLFPNFSFITPIIYGETSSPSIIGMEMAISSLTFMIIPILCGLLGQLIGMIVFPFYISIFYILLISFTFIVNKQLFVPNGI</sequence>
<evidence type="ECO:0000313" key="10">
    <source>
        <dbReference type="EMBL" id="ORY46159.1"/>
    </source>
</evidence>
<keyword evidence="8" id="KW-0732">Signal</keyword>
<evidence type="ECO:0000256" key="2">
    <source>
        <dbReference type="ARBA" id="ARBA00008335"/>
    </source>
</evidence>
<evidence type="ECO:0000256" key="1">
    <source>
        <dbReference type="ARBA" id="ARBA00004127"/>
    </source>
</evidence>
<keyword evidence="11" id="KW-1185">Reference proteome</keyword>
<protein>
    <submittedName>
        <fullName evidence="10">Transporter, major facilitator family protein</fullName>
    </submittedName>
</protein>
<dbReference type="AlphaFoldDB" id="A0A1Y2CGK8"/>
<evidence type="ECO:0000256" key="4">
    <source>
        <dbReference type="ARBA" id="ARBA00022692"/>
    </source>
</evidence>
<feature type="transmembrane region" description="Helical" evidence="7">
    <location>
        <begin position="32"/>
        <end position="52"/>
    </location>
</feature>
<feature type="domain" description="Major facilitator superfamily (MFS) profile" evidence="9">
    <location>
        <begin position="3"/>
        <end position="380"/>
    </location>
</feature>
<feature type="transmembrane region" description="Helical" evidence="7">
    <location>
        <begin position="269"/>
        <end position="302"/>
    </location>
</feature>
<dbReference type="GO" id="GO:0012505">
    <property type="term" value="C:endomembrane system"/>
    <property type="evidence" value="ECO:0007669"/>
    <property type="project" value="UniProtKB-SubCell"/>
</dbReference>
<comment type="similarity">
    <text evidence="2">Belongs to the major facilitator superfamily.</text>
</comment>
<feature type="transmembrane region" description="Helical" evidence="7">
    <location>
        <begin position="90"/>
        <end position="111"/>
    </location>
</feature>
<name>A0A1Y2CGK8_9FUNG</name>
<dbReference type="Proteomes" id="UP000193920">
    <property type="component" value="Unassembled WGS sequence"/>
</dbReference>
<feature type="transmembrane region" description="Helical" evidence="7">
    <location>
        <begin position="198"/>
        <end position="218"/>
    </location>
</feature>
<comment type="caution">
    <text evidence="10">The sequence shown here is derived from an EMBL/GenBank/DDBJ whole genome shotgun (WGS) entry which is preliminary data.</text>
</comment>
<keyword evidence="6 7" id="KW-0472">Membrane</keyword>
<dbReference type="Pfam" id="PF07690">
    <property type="entry name" value="MFS_1"/>
    <property type="match status" value="1"/>
</dbReference>
<dbReference type="InterPro" id="IPR020846">
    <property type="entry name" value="MFS_dom"/>
</dbReference>
<dbReference type="InterPro" id="IPR036259">
    <property type="entry name" value="MFS_trans_sf"/>
</dbReference>
<dbReference type="PANTHER" id="PTHR23514:SF3">
    <property type="entry name" value="BYPASS OF STOP CODON PROTEIN 6"/>
    <property type="match status" value="1"/>
</dbReference>
<keyword evidence="4 7" id="KW-0812">Transmembrane</keyword>
<dbReference type="PANTHER" id="PTHR23514">
    <property type="entry name" value="BYPASS OF STOP CODON PROTEIN 6"/>
    <property type="match status" value="1"/>
</dbReference>
<dbReference type="OrthoDB" id="413079at2759"/>
<feature type="transmembrane region" description="Helical" evidence="7">
    <location>
        <begin position="64"/>
        <end position="84"/>
    </location>
</feature>
<dbReference type="SUPFAM" id="SSF103473">
    <property type="entry name" value="MFS general substrate transporter"/>
    <property type="match status" value="1"/>
</dbReference>
<organism evidence="10 11">
    <name type="scientific">Neocallimastix californiae</name>
    <dbReference type="NCBI Taxonomy" id="1754190"/>
    <lineage>
        <taxon>Eukaryota</taxon>
        <taxon>Fungi</taxon>
        <taxon>Fungi incertae sedis</taxon>
        <taxon>Chytridiomycota</taxon>
        <taxon>Chytridiomycota incertae sedis</taxon>
        <taxon>Neocallimastigomycetes</taxon>
        <taxon>Neocallimastigales</taxon>
        <taxon>Neocallimastigaceae</taxon>
        <taxon>Neocallimastix</taxon>
    </lineage>
</organism>
<dbReference type="InterPro" id="IPR051788">
    <property type="entry name" value="MFS_Transporter"/>
</dbReference>
<evidence type="ECO:0000259" key="9">
    <source>
        <dbReference type="PROSITE" id="PS50850"/>
    </source>
</evidence>
<evidence type="ECO:0000256" key="5">
    <source>
        <dbReference type="ARBA" id="ARBA00022989"/>
    </source>
</evidence>
<evidence type="ECO:0000256" key="3">
    <source>
        <dbReference type="ARBA" id="ARBA00022448"/>
    </source>
</evidence>
<dbReference type="PROSITE" id="PS50850">
    <property type="entry name" value="MFS"/>
    <property type="match status" value="1"/>
</dbReference>
<comment type="subcellular location">
    <subcellularLocation>
        <location evidence="1">Endomembrane system</location>
        <topology evidence="1">Multi-pass membrane protein</topology>
    </subcellularLocation>
</comment>
<evidence type="ECO:0000313" key="11">
    <source>
        <dbReference type="Proteomes" id="UP000193920"/>
    </source>
</evidence>
<proteinExistence type="inferred from homology"/>
<dbReference type="STRING" id="1754190.A0A1Y2CGK8"/>
<feature type="chain" id="PRO_5012011067" evidence="8">
    <location>
        <begin position="18"/>
        <end position="386"/>
    </location>
</feature>
<feature type="transmembrane region" description="Helical" evidence="7">
    <location>
        <begin position="327"/>
        <end position="349"/>
    </location>
</feature>